<evidence type="ECO:0000313" key="1">
    <source>
        <dbReference type="EMBL" id="KAA3437730.1"/>
    </source>
</evidence>
<gene>
    <name evidence="1" type="ORF">FOA19_10530</name>
</gene>
<proteinExistence type="predicted"/>
<sequence>MFEHSLFHKLPPKNQAELLEKKGIVLTKRHLNGWAITLFSLENQFLEVWSKKDLEIIGSFHSAVSYMDIIEPYMHVLDVPKES</sequence>
<dbReference type="OrthoDB" id="853338at2"/>
<organism evidence="1 2">
    <name type="scientific">Rufibacter hautae</name>
    <dbReference type="NCBI Taxonomy" id="2595005"/>
    <lineage>
        <taxon>Bacteria</taxon>
        <taxon>Pseudomonadati</taxon>
        <taxon>Bacteroidota</taxon>
        <taxon>Cytophagia</taxon>
        <taxon>Cytophagales</taxon>
        <taxon>Hymenobacteraceae</taxon>
        <taxon>Rufibacter</taxon>
    </lineage>
</organism>
<reference evidence="1 2" key="1">
    <citation type="submission" date="2019-07" db="EMBL/GenBank/DDBJ databases">
        <title>Rufibacter sp. nov., isolated from lake sediment.</title>
        <authorList>
            <person name="Qu J.-H."/>
        </authorList>
    </citation>
    <scope>NUCLEOTIDE SEQUENCE [LARGE SCALE GENOMIC DNA]</scope>
    <source>
        <strain evidence="1 2">NBS58-1</strain>
    </source>
</reference>
<dbReference type="AlphaFoldDB" id="A0A5B6TER5"/>
<keyword evidence="2" id="KW-1185">Reference proteome</keyword>
<comment type="caution">
    <text evidence="1">The sequence shown here is derived from an EMBL/GenBank/DDBJ whole genome shotgun (WGS) entry which is preliminary data.</text>
</comment>
<accession>A0A5B6TER5</accession>
<evidence type="ECO:0000313" key="2">
    <source>
        <dbReference type="Proteomes" id="UP000324133"/>
    </source>
</evidence>
<dbReference type="EMBL" id="VKKY01000002">
    <property type="protein sequence ID" value="KAA3437730.1"/>
    <property type="molecule type" value="Genomic_DNA"/>
</dbReference>
<dbReference type="Proteomes" id="UP000324133">
    <property type="component" value="Unassembled WGS sequence"/>
</dbReference>
<protein>
    <submittedName>
        <fullName evidence="1">Uncharacterized protein</fullName>
    </submittedName>
</protein>
<name>A0A5B6TER5_9BACT</name>